<dbReference type="InterPro" id="IPR012334">
    <property type="entry name" value="Pectin_lyas_fold"/>
</dbReference>
<keyword evidence="1" id="KW-0677">Repeat</keyword>
<evidence type="ECO:0000313" key="5">
    <source>
        <dbReference type="EMBL" id="KKS44669.1"/>
    </source>
</evidence>
<dbReference type="InterPro" id="IPR011042">
    <property type="entry name" value="6-blade_b-propeller_TolB-like"/>
</dbReference>
<dbReference type="InterPro" id="IPR006626">
    <property type="entry name" value="PbH1"/>
</dbReference>
<dbReference type="PANTHER" id="PTHR47197">
    <property type="entry name" value="PROTEIN NIRF"/>
    <property type="match status" value="1"/>
</dbReference>
<organism evidence="5 6">
    <name type="scientific">candidate division CPR1 bacterium GW2011_GWA2_42_17</name>
    <dbReference type="NCBI Taxonomy" id="1618341"/>
    <lineage>
        <taxon>Bacteria</taxon>
        <taxon>candidate division CPR1</taxon>
    </lineage>
</organism>
<keyword evidence="3" id="KW-0732">Signal</keyword>
<dbReference type="AlphaFoldDB" id="A0A0G0Z7T3"/>
<dbReference type="CDD" id="cd05819">
    <property type="entry name" value="NHL"/>
    <property type="match status" value="1"/>
</dbReference>
<proteinExistence type="predicted"/>
<dbReference type="SUPFAM" id="SSF51126">
    <property type="entry name" value="Pectin lyase-like"/>
    <property type="match status" value="1"/>
</dbReference>
<evidence type="ECO:0000256" key="2">
    <source>
        <dbReference type="PROSITE-ProRule" id="PRU00504"/>
    </source>
</evidence>
<dbReference type="Gene3D" id="2.160.20.10">
    <property type="entry name" value="Single-stranded right-handed beta-helix, Pectin lyase-like"/>
    <property type="match status" value="1"/>
</dbReference>
<dbReference type="Gene3D" id="2.130.10.10">
    <property type="entry name" value="YVTN repeat-like/Quinoprotein amine dehydrogenase"/>
    <property type="match status" value="1"/>
</dbReference>
<evidence type="ECO:0000256" key="1">
    <source>
        <dbReference type="ARBA" id="ARBA00022737"/>
    </source>
</evidence>
<dbReference type="InterPro" id="IPR051200">
    <property type="entry name" value="Host-pathogen_enzymatic-act"/>
</dbReference>
<dbReference type="InterPro" id="IPR001258">
    <property type="entry name" value="NHL_repeat"/>
</dbReference>
<dbReference type="Pfam" id="PF13229">
    <property type="entry name" value="Beta_helix"/>
    <property type="match status" value="1"/>
</dbReference>
<dbReference type="Gene3D" id="2.60.40.10">
    <property type="entry name" value="Immunoglobulins"/>
    <property type="match status" value="1"/>
</dbReference>
<feature type="non-terminal residue" evidence="5">
    <location>
        <position position="1016"/>
    </location>
</feature>
<name>A0A0G0Z7T3_9BACT</name>
<dbReference type="Gene3D" id="2.120.10.30">
    <property type="entry name" value="TolB, C-terminal domain"/>
    <property type="match status" value="1"/>
</dbReference>
<dbReference type="SUPFAM" id="SSF63829">
    <property type="entry name" value="Calcium-dependent phosphotriesterase"/>
    <property type="match status" value="2"/>
</dbReference>
<evidence type="ECO:0000256" key="3">
    <source>
        <dbReference type="SAM" id="SignalP"/>
    </source>
</evidence>
<feature type="signal peptide" evidence="3">
    <location>
        <begin position="1"/>
        <end position="22"/>
    </location>
</feature>
<dbReference type="PROSITE" id="PS51125">
    <property type="entry name" value="NHL"/>
    <property type="match status" value="1"/>
</dbReference>
<reference evidence="5 6" key="1">
    <citation type="journal article" date="2015" name="Nature">
        <title>rRNA introns, odd ribosomes, and small enigmatic genomes across a large radiation of phyla.</title>
        <authorList>
            <person name="Brown C.T."/>
            <person name="Hug L.A."/>
            <person name="Thomas B.C."/>
            <person name="Sharon I."/>
            <person name="Castelle C.J."/>
            <person name="Singh A."/>
            <person name="Wilkins M.J."/>
            <person name="Williams K.H."/>
            <person name="Banfield J.F."/>
        </authorList>
    </citation>
    <scope>NUCLEOTIDE SEQUENCE [LARGE SCALE GENOMIC DNA]</scope>
</reference>
<dbReference type="InterPro" id="IPR011050">
    <property type="entry name" value="Pectin_lyase_fold/virulence"/>
</dbReference>
<dbReference type="InterPro" id="IPR013783">
    <property type="entry name" value="Ig-like_fold"/>
</dbReference>
<evidence type="ECO:0000259" key="4">
    <source>
        <dbReference type="Pfam" id="PF13229"/>
    </source>
</evidence>
<dbReference type="InterPro" id="IPR015943">
    <property type="entry name" value="WD40/YVTN_repeat-like_dom_sf"/>
</dbReference>
<accession>A0A0G0Z7T3</accession>
<feature type="chain" id="PRO_5002535700" evidence="3">
    <location>
        <begin position="23"/>
        <end position="1016"/>
    </location>
</feature>
<dbReference type="SMART" id="SM00710">
    <property type="entry name" value="PbH1"/>
    <property type="match status" value="5"/>
</dbReference>
<dbReference type="EMBL" id="LCCZ01000002">
    <property type="protein sequence ID" value="KKS44669.1"/>
    <property type="molecule type" value="Genomic_DNA"/>
</dbReference>
<feature type="repeat" description="NHL" evidence="2">
    <location>
        <begin position="360"/>
        <end position="401"/>
    </location>
</feature>
<evidence type="ECO:0000313" key="6">
    <source>
        <dbReference type="Proteomes" id="UP000034875"/>
    </source>
</evidence>
<dbReference type="PANTHER" id="PTHR47197:SF3">
    <property type="entry name" value="DIHYDRO-HEME D1 DEHYDROGENASE"/>
    <property type="match status" value="1"/>
</dbReference>
<sequence>MCKLKIVSIVIVLVLLASQANAAVQDLLVANEAGNLVERYDGVTGADLGAFITAGSGGLSSPEDICYGPDASYVYVAGYYGSVKKYSCKTGAYIGDFVAAGSGGLANVVGMTFGPDKNLYVADFGNSSVKKYNGSTGAYIGDFVAAGSGGLANPRDIKFGPDGNIYVAAMSNYTVKRYNGTTGAYMGDFVPSFGQQPAAIMFDEQYLYVSNMADNNIRRYNSTTGAYVDTFTLPGSYAGAGTYDLRSSSDGVLYAAEAAARVTRSTGASPFLSLAYIPSAITWMMPATAVPDLLVANESGNSVLRYDGITGAALGAFIAAGSGGLSMPEDICYGPDANYVYVASYYGNVKKYNGSTGAYDSNFVTTGSGGLANIVGMTFGPDNNLYIADFTNSSVKKYNGSTGAYIGDFVTAGSGGLANPRDIKFGPDGNIYVAAMSNYCVKRYDGTTGAYIDDFVPAGSLGQQAAAIMFREYLYVSNMANNDIQRYNMTTGAYIDTINLPGSYAGSGTYDIQSSPCDVVYAAEAASQVTRSAGTSPFLSLAYVPSAIILTVPNTVDASTFGYDEVDATTALQAAINSGARTVYVPNMGIPWNVTPIFLVSNQEIIFEDGVLVQAKKGFFTGETDCLFKAEGKTNITLTGYGARFRMRKEDYVGLSGEWRMGVWLRTCSNVNIRGMRIENTGGDGVYIGQNPSPCQNITIKDVVCEDNARNGISVVSVIKLLIENCILRTTSGLAPMCGLDFEPNGDTDKIVNCTVRYSIFESNVDHGIALPLQMLTNPSTETSGTIENCTIISNGATYDGYGIFTSHYLPNWIIKDNLIVNNYGYGMYQLATGSLTTVTYTAFYGNIQGISYNITRGTGCLTAVNPIFVSTDINSPYYMYLSTTCPTAIRQGACDGSYMGAGPAVPLAASSPSPANGATGVSLTPTLSWTAGNGASSHNVYFGTDSTPDETEYIGNQAGTTYAPGTLSSLTTYYWRIDEVGPGGTTTGTVWSFTTLMPTFVAAGAVTSGTGTITP</sequence>
<feature type="domain" description="Right handed beta helix" evidence="4">
    <location>
        <begin position="662"/>
        <end position="838"/>
    </location>
</feature>
<dbReference type="InterPro" id="IPR039448">
    <property type="entry name" value="Beta_helix"/>
</dbReference>
<protein>
    <submittedName>
        <fullName evidence="5">YclG</fullName>
    </submittedName>
</protein>
<comment type="caution">
    <text evidence="5">The sequence shown here is derived from an EMBL/GenBank/DDBJ whole genome shotgun (WGS) entry which is preliminary data.</text>
</comment>
<dbReference type="PATRIC" id="fig|1618341.3.peg.27"/>
<dbReference type="Proteomes" id="UP000034875">
    <property type="component" value="Unassembled WGS sequence"/>
</dbReference>
<gene>
    <name evidence="5" type="ORF">UV05_C0002G0001</name>
</gene>